<evidence type="ECO:0000256" key="1">
    <source>
        <dbReference type="SAM" id="Phobius"/>
    </source>
</evidence>
<organism evidence="2 3">
    <name type="scientific">Trypanosoma cruzi Dm28c</name>
    <dbReference type="NCBI Taxonomy" id="1416333"/>
    <lineage>
        <taxon>Eukaryota</taxon>
        <taxon>Discoba</taxon>
        <taxon>Euglenozoa</taxon>
        <taxon>Kinetoplastea</taxon>
        <taxon>Metakinetoplastina</taxon>
        <taxon>Trypanosomatida</taxon>
        <taxon>Trypanosomatidae</taxon>
        <taxon>Trypanosoma</taxon>
        <taxon>Schizotrypanum</taxon>
    </lineage>
</organism>
<name>V5BPY0_TRYCR</name>
<dbReference type="VEuPathDB" id="TriTrypDB:TCDM_01322"/>
<sequence length="71" mass="8224">MKQFFCLPACIFIYVPVCLCFFFFLLFHTFAGGKEGRLRKREGRENKIKCGFVGVFVEWGLPRLPAADDEL</sequence>
<dbReference type="Proteomes" id="UP000017861">
    <property type="component" value="Unassembled WGS sequence"/>
</dbReference>
<reference evidence="2 3" key="1">
    <citation type="journal article" date="2014" name="Genome Announc.">
        <title>Trypanosoma cruzi Clone Dm28c Draft Genome Sequence.</title>
        <authorList>
            <person name="Grisard E.C."/>
            <person name="Teixeira S.M."/>
            <person name="de Almeida L.G."/>
            <person name="Stoco P.H."/>
            <person name="Gerber A.L."/>
            <person name="Talavera-Lopez C."/>
            <person name="Lima O.C."/>
            <person name="Andersson B."/>
            <person name="de Vasconcelos A.T."/>
        </authorList>
    </citation>
    <scope>NUCLEOTIDE SEQUENCE [LARGE SCALE GENOMIC DNA]</scope>
    <source>
        <strain evidence="2 3">Dm28c</strain>
    </source>
</reference>
<keyword evidence="1" id="KW-0812">Transmembrane</keyword>
<evidence type="ECO:0000313" key="3">
    <source>
        <dbReference type="Proteomes" id="UP000017861"/>
    </source>
</evidence>
<feature type="transmembrane region" description="Helical" evidence="1">
    <location>
        <begin position="12"/>
        <end position="31"/>
    </location>
</feature>
<comment type="caution">
    <text evidence="2">The sequence shown here is derived from an EMBL/GenBank/DDBJ whole genome shotgun (WGS) entry which is preliminary data.</text>
</comment>
<gene>
    <name evidence="2" type="ORF">TCDM_01322</name>
</gene>
<evidence type="ECO:0000313" key="2">
    <source>
        <dbReference type="EMBL" id="ESS69889.1"/>
    </source>
</evidence>
<keyword evidence="1" id="KW-0472">Membrane</keyword>
<keyword evidence="1" id="KW-1133">Transmembrane helix</keyword>
<protein>
    <submittedName>
        <fullName evidence="2">Uncharacterized protein</fullName>
    </submittedName>
</protein>
<dbReference type="EMBL" id="AYLP01000008">
    <property type="protein sequence ID" value="ESS69889.1"/>
    <property type="molecule type" value="Genomic_DNA"/>
</dbReference>
<dbReference type="AlphaFoldDB" id="V5BPY0"/>
<proteinExistence type="predicted"/>
<accession>V5BPY0</accession>